<proteinExistence type="predicted"/>
<sequence>MLKYLFLPPLVLAAGCASVGVYSSNYVGQGITKNTAKFIANDYISSIKRPLPPATTTILIKKSNTADNFTPLFVDLLRRTGYKVIDTDQPQKQKNMGVALFYTLTPKADGRIISVLQYDWLGEPSYYLRIYQNK</sequence>
<reference evidence="2" key="1">
    <citation type="journal article" date="2019" name="Int. J. Syst. Evol. Microbiol.">
        <title>The Global Catalogue of Microorganisms (GCM) 10K type strain sequencing project: providing services to taxonomists for standard genome sequencing and annotation.</title>
        <authorList>
            <consortium name="The Broad Institute Genomics Platform"/>
            <consortium name="The Broad Institute Genome Sequencing Center for Infectious Disease"/>
            <person name="Wu L."/>
            <person name="Ma J."/>
        </authorList>
    </citation>
    <scope>NUCLEOTIDE SEQUENCE [LARGE SCALE GENOMIC DNA]</scope>
    <source>
        <strain evidence="2">JCM 17706</strain>
    </source>
</reference>
<dbReference type="EMBL" id="BAABIY010000012">
    <property type="protein sequence ID" value="GAA5095674.1"/>
    <property type="molecule type" value="Genomic_DNA"/>
</dbReference>
<comment type="caution">
    <text evidence="1">The sequence shown here is derived from an EMBL/GenBank/DDBJ whole genome shotgun (WGS) entry which is preliminary data.</text>
</comment>
<evidence type="ECO:0008006" key="3">
    <source>
        <dbReference type="Google" id="ProtNLM"/>
    </source>
</evidence>
<name>A0ABP9MI66_9HYPH</name>
<evidence type="ECO:0000313" key="1">
    <source>
        <dbReference type="EMBL" id="GAA5095674.1"/>
    </source>
</evidence>
<keyword evidence="2" id="KW-1185">Reference proteome</keyword>
<dbReference type="PROSITE" id="PS51257">
    <property type="entry name" value="PROKAR_LIPOPROTEIN"/>
    <property type="match status" value="1"/>
</dbReference>
<dbReference type="Proteomes" id="UP001501525">
    <property type="component" value="Unassembled WGS sequence"/>
</dbReference>
<evidence type="ECO:0000313" key="2">
    <source>
        <dbReference type="Proteomes" id="UP001501525"/>
    </source>
</evidence>
<accession>A0ABP9MI66</accession>
<organism evidence="1 2">
    <name type="scientific">Bartonella acomydis</name>
    <dbReference type="NCBI Taxonomy" id="686234"/>
    <lineage>
        <taxon>Bacteria</taxon>
        <taxon>Pseudomonadati</taxon>
        <taxon>Pseudomonadota</taxon>
        <taxon>Alphaproteobacteria</taxon>
        <taxon>Hyphomicrobiales</taxon>
        <taxon>Bartonellaceae</taxon>
        <taxon>Bartonella</taxon>
    </lineage>
</organism>
<gene>
    <name evidence="1" type="ORF">GCM10023260_03800</name>
</gene>
<dbReference type="RefSeq" id="WP_345096298.1">
    <property type="nucleotide sequence ID" value="NZ_BAABIY010000012.1"/>
</dbReference>
<protein>
    <recommendedName>
        <fullName evidence="3">Conjugal transfer protein TrbH</fullName>
    </recommendedName>
</protein>